<accession>A0ABX6SPE2</accession>
<name>A0ABX6SPE2_9ACTN</name>
<gene>
    <name evidence="1" type="ORF">H9L21_08195</name>
</gene>
<dbReference type="RefSeq" id="WP_154594934.1">
    <property type="nucleotide sequence ID" value="NZ_CP060587.1"/>
</dbReference>
<evidence type="ECO:0000313" key="2">
    <source>
        <dbReference type="Proteomes" id="UP000515871"/>
    </source>
</evidence>
<reference evidence="1 2" key="1">
    <citation type="submission" date="2020-08" db="EMBL/GenBank/DDBJ databases">
        <title>Novel species in genus Aeromicrobium.</title>
        <authorList>
            <person name="Zhang G."/>
        </authorList>
    </citation>
    <scope>NUCLEOTIDE SEQUENCE [LARGE SCALE GENOMIC DNA]</scope>
    <source>
        <strain evidence="2">zg-629</strain>
    </source>
</reference>
<proteinExistence type="predicted"/>
<evidence type="ECO:0008006" key="3">
    <source>
        <dbReference type="Google" id="ProtNLM"/>
    </source>
</evidence>
<dbReference type="EMBL" id="CP060587">
    <property type="protein sequence ID" value="QNL93127.1"/>
    <property type="molecule type" value="Genomic_DNA"/>
</dbReference>
<evidence type="ECO:0000313" key="1">
    <source>
        <dbReference type="EMBL" id="QNL93127.1"/>
    </source>
</evidence>
<keyword evidence="2" id="KW-1185">Reference proteome</keyword>
<dbReference type="Proteomes" id="UP000515871">
    <property type="component" value="Chromosome"/>
</dbReference>
<protein>
    <recommendedName>
        <fullName evidence="3">EVE domain-containing protein</fullName>
    </recommendedName>
</protein>
<organism evidence="1 2">
    <name type="scientific">Aeromicrobium senzhongii</name>
    <dbReference type="NCBI Taxonomy" id="2663859"/>
    <lineage>
        <taxon>Bacteria</taxon>
        <taxon>Bacillati</taxon>
        <taxon>Actinomycetota</taxon>
        <taxon>Actinomycetes</taxon>
        <taxon>Propionibacteriales</taxon>
        <taxon>Nocardioidaceae</taxon>
        <taxon>Aeromicrobium</taxon>
    </lineage>
</organism>
<sequence>MTKQPDVVGGILQACVHQDEDRAVLSPRIVFETPIGEYTTLSGIWKNHHGETAKFGVAWRGREIADSTEHDPMVLRDYRFPPSQRPFVEPKNAWLLMGDSASRLSDEESWEFQREGRAGIYNAMWTAPRNIEVGDLVLFYFVSPVKAVHYVARAASRAFWRDDIEVNADSPVGDKQWWAYFTPPVEIEPITYAQLRDAQNGHLNLRGRSGHFLHRETIGALSLRAKFARQQEVAAHRTAASRQDMCACVASEPALRDRARRRSAH</sequence>